<feature type="domain" description="Polysaccharide lyase family 8 central" evidence="5">
    <location>
        <begin position="347"/>
        <end position="631"/>
    </location>
</feature>
<evidence type="ECO:0000259" key="6">
    <source>
        <dbReference type="Pfam" id="PF02884"/>
    </source>
</evidence>
<dbReference type="InterPro" id="IPR011071">
    <property type="entry name" value="Lyase_8-like_C"/>
</dbReference>
<dbReference type="AlphaFoldDB" id="D3B075"/>
<dbReference type="RefSeq" id="XP_020436812.1">
    <property type="nucleotide sequence ID" value="XM_020572695.1"/>
</dbReference>
<evidence type="ECO:0000256" key="4">
    <source>
        <dbReference type="SAM" id="MobiDB-lite"/>
    </source>
</evidence>
<dbReference type="SUPFAM" id="SSF48230">
    <property type="entry name" value="Chondroitin AC/alginate lyase"/>
    <property type="match status" value="1"/>
</dbReference>
<dbReference type="Pfam" id="PF08124">
    <property type="entry name" value="Lyase_8_N"/>
    <property type="match status" value="1"/>
</dbReference>
<dbReference type="InterPro" id="IPR011013">
    <property type="entry name" value="Gal_mutarotase_sf_dom"/>
</dbReference>
<dbReference type="GO" id="GO:0005975">
    <property type="term" value="P:carbohydrate metabolic process"/>
    <property type="evidence" value="ECO:0007669"/>
    <property type="project" value="InterPro"/>
</dbReference>
<dbReference type="InterPro" id="IPR008929">
    <property type="entry name" value="Chondroitin_lyas"/>
</dbReference>
<dbReference type="InterPro" id="IPR014718">
    <property type="entry name" value="GH-type_carb-bd"/>
</dbReference>
<name>D3B075_HETP5</name>
<dbReference type="PANTHER" id="PTHR38481">
    <property type="entry name" value="HYALURONATE LYASE"/>
    <property type="match status" value="1"/>
</dbReference>
<dbReference type="SUPFAM" id="SSF49863">
    <property type="entry name" value="Hyaluronate lyase-like, C-terminal domain"/>
    <property type="match status" value="1"/>
</dbReference>
<proteinExistence type="inferred from homology"/>
<dbReference type="GeneID" id="31357220"/>
<dbReference type="SUPFAM" id="SSF74650">
    <property type="entry name" value="Galactose mutarotase-like"/>
    <property type="match status" value="1"/>
</dbReference>
<evidence type="ECO:0000313" key="9">
    <source>
        <dbReference type="Proteomes" id="UP000001396"/>
    </source>
</evidence>
<dbReference type="Gene3D" id="2.60.220.10">
    <property type="entry name" value="Polysaccharide lyase family 8-like, C-terminal"/>
    <property type="match status" value="1"/>
</dbReference>
<dbReference type="PANTHER" id="PTHR38481:SF1">
    <property type="entry name" value="HYALURONATE LYASE"/>
    <property type="match status" value="1"/>
</dbReference>
<dbReference type="Pfam" id="PF02278">
    <property type="entry name" value="Lyase_8"/>
    <property type="match status" value="1"/>
</dbReference>
<dbReference type="GO" id="GO:0016837">
    <property type="term" value="F:carbon-oxygen lyase activity, acting on polysaccharides"/>
    <property type="evidence" value="ECO:0007669"/>
    <property type="project" value="UniProtKB-ARBA"/>
</dbReference>
<evidence type="ECO:0000256" key="3">
    <source>
        <dbReference type="ARBA" id="ARBA00023239"/>
    </source>
</evidence>
<dbReference type="InterPro" id="IPR003159">
    <property type="entry name" value="Lyase_8_central_dom"/>
</dbReference>
<evidence type="ECO:0000259" key="7">
    <source>
        <dbReference type="Pfam" id="PF08124"/>
    </source>
</evidence>
<dbReference type="EMBL" id="ADBJ01000008">
    <property type="protein sequence ID" value="EFA84699.1"/>
    <property type="molecule type" value="Genomic_DNA"/>
</dbReference>
<comment type="caution">
    <text evidence="8">The sequence shown here is derived from an EMBL/GenBank/DDBJ whole genome shotgun (WGS) entry which is preliminary data.</text>
</comment>
<dbReference type="InterPro" id="IPR038970">
    <property type="entry name" value="Lyase_8"/>
</dbReference>
<evidence type="ECO:0000313" key="8">
    <source>
        <dbReference type="EMBL" id="EFA84699.1"/>
    </source>
</evidence>
<evidence type="ECO:0000259" key="5">
    <source>
        <dbReference type="Pfam" id="PF02278"/>
    </source>
</evidence>
<keyword evidence="3" id="KW-0456">Lyase</keyword>
<feature type="domain" description="Polysaccharide lyase 8 N-terminal alpha-helical" evidence="7">
    <location>
        <begin position="190"/>
        <end position="264"/>
    </location>
</feature>
<feature type="domain" description="Polysaccharide lyase family 8 C-terminal" evidence="6">
    <location>
        <begin position="648"/>
        <end position="718"/>
    </location>
</feature>
<dbReference type="GO" id="GO:0030246">
    <property type="term" value="F:carbohydrate binding"/>
    <property type="evidence" value="ECO:0007669"/>
    <property type="project" value="InterPro"/>
</dbReference>
<keyword evidence="9" id="KW-1185">Reference proteome</keyword>
<accession>D3B075</accession>
<dbReference type="InterPro" id="IPR012970">
    <property type="entry name" value="Lyase_8_alpha_N"/>
</dbReference>
<sequence length="820" mass="92100">MILLLIQRVELYDKNRYRKVYYLTPSVDSILCDSDDNYIQLVKNRVISTYLNNFYLGNDNAVALGNTLQNDGTFNTINYQDQSRENWHPLKHMDNLVQIAFYLKQTSPFNTELFNKTDTALGYFVDQYSNFTSVNPYNTKQLLPMVFAYKYLIINNITGAYNGQSQSRSQDLMKSFTSLLNANGNYLTQVSNAYCVLFSSLNANDKVTLNQTIKKFTTLLTFTPGQQEGIKTDGSFFENGPMLNNGNYGNEILEIYFQIISLLSDRIPADSINVFNTLALQGNQWMIYSNKGNGYYHPAAVGSNITQIQGTQFYASPFMKLYQSRKAEYLVWLNRMNGSDPSLNTGNRQFFISDYMIHSRKTYSASLKYSSKRVLNSECVNIKEGLPTQKMSDGSFFLMVDGGKEYDGIYPLLDWQMIPGITSEPNYQQPVTCDKVSTLGNTVFDGSLSDGQYGMAVLDLHPSYSNDMTGKKSWFFFDEHIVFLGSNITSSSTDPNTQLLTSIDQRFYRQPVYTSLNQTSPLYNFDNSLNITWYHHNKIAVLFPTLNSTTPTTNNTKIPNNSTVNSNSTTGIDNSTVPIGANVFIKAQSKGGSWENIGSSSGGVSDTLLLTYIQHTPANQNQYQYMMIPNIEYSNFTSRIDSLFAAISIMRNDDHFHAVYHNELKLLQIVFWDTKQTFVTPFGFNITSGQPILLQVNMKNVTYYKLTVSDPTQTLSTVNIVFRALELSGSFASFSSMTNYTTIAFQLPAGNYAGAANTWEYKVLSHPASSNNGTTTGDASTTSSDTPSPKPTSPSIGSNLSIPSHLKFIILFLSILIYLI</sequence>
<feature type="region of interest" description="Disordered" evidence="4">
    <location>
        <begin position="770"/>
        <end position="796"/>
    </location>
</feature>
<dbReference type="Gene3D" id="2.70.98.10">
    <property type="match status" value="1"/>
</dbReference>
<evidence type="ECO:0000256" key="1">
    <source>
        <dbReference type="ARBA" id="ARBA00006699"/>
    </source>
</evidence>
<reference evidence="8 9" key="1">
    <citation type="journal article" date="2011" name="Genome Res.">
        <title>Phylogeny-wide analysis of social amoeba genomes highlights ancient origins for complex intercellular communication.</title>
        <authorList>
            <person name="Heidel A.J."/>
            <person name="Lawal H.M."/>
            <person name="Felder M."/>
            <person name="Schilde C."/>
            <person name="Helps N.R."/>
            <person name="Tunggal B."/>
            <person name="Rivero F."/>
            <person name="John U."/>
            <person name="Schleicher M."/>
            <person name="Eichinger L."/>
            <person name="Platzer M."/>
            <person name="Noegel A.A."/>
            <person name="Schaap P."/>
            <person name="Gloeckner G."/>
        </authorList>
    </citation>
    <scope>NUCLEOTIDE SEQUENCE [LARGE SCALE GENOMIC DNA]</scope>
    <source>
        <strain evidence="9">ATCC 26659 / Pp 5 / PN500</strain>
    </source>
</reference>
<organism evidence="8 9">
    <name type="scientific">Heterostelium pallidum (strain ATCC 26659 / Pp 5 / PN500)</name>
    <name type="common">Cellular slime mold</name>
    <name type="synonym">Polysphondylium pallidum</name>
    <dbReference type="NCBI Taxonomy" id="670386"/>
    <lineage>
        <taxon>Eukaryota</taxon>
        <taxon>Amoebozoa</taxon>
        <taxon>Evosea</taxon>
        <taxon>Eumycetozoa</taxon>
        <taxon>Dictyostelia</taxon>
        <taxon>Acytosteliales</taxon>
        <taxon>Acytosteliaceae</taxon>
        <taxon>Heterostelium</taxon>
    </lineage>
</organism>
<keyword evidence="2" id="KW-0732">Signal</keyword>
<dbReference type="InterPro" id="IPR004103">
    <property type="entry name" value="Lyase_8_C"/>
</dbReference>
<dbReference type="Pfam" id="PF02884">
    <property type="entry name" value="Lyase_8_C"/>
    <property type="match status" value="1"/>
</dbReference>
<protein>
    <submittedName>
        <fullName evidence="8">Uncharacterized protein</fullName>
    </submittedName>
</protein>
<dbReference type="Proteomes" id="UP000001396">
    <property type="component" value="Unassembled WGS sequence"/>
</dbReference>
<dbReference type="InParanoid" id="D3B075"/>
<feature type="compositionally biased region" description="Low complexity" evidence="4">
    <location>
        <begin position="770"/>
        <end position="787"/>
    </location>
</feature>
<dbReference type="GO" id="GO:0005576">
    <property type="term" value="C:extracellular region"/>
    <property type="evidence" value="ECO:0007669"/>
    <property type="project" value="InterPro"/>
</dbReference>
<gene>
    <name evidence="8" type="ORF">PPL_01691</name>
</gene>
<evidence type="ECO:0000256" key="2">
    <source>
        <dbReference type="ARBA" id="ARBA00022729"/>
    </source>
</evidence>
<comment type="similarity">
    <text evidence="1">Belongs to the polysaccharide lyase 8 family.</text>
</comment>
<dbReference type="Gene3D" id="1.50.10.100">
    <property type="entry name" value="Chondroitin AC/alginate lyase"/>
    <property type="match status" value="1"/>
</dbReference>